<name>A0AA88H2D7_NAELO</name>
<comment type="caution">
    <text evidence="1">The sequence shown here is derived from an EMBL/GenBank/DDBJ whole genome shotgun (WGS) entry which is preliminary data.</text>
</comment>
<organism evidence="1 2">
    <name type="scientific">Naegleria lovaniensis</name>
    <name type="common">Amoeba</name>
    <dbReference type="NCBI Taxonomy" id="51637"/>
    <lineage>
        <taxon>Eukaryota</taxon>
        <taxon>Discoba</taxon>
        <taxon>Heterolobosea</taxon>
        <taxon>Tetramitia</taxon>
        <taxon>Eutetramitia</taxon>
        <taxon>Vahlkampfiidae</taxon>
        <taxon>Naegleria</taxon>
    </lineage>
</organism>
<dbReference type="GeneID" id="68099298"/>
<protein>
    <submittedName>
        <fullName evidence="1">Uncharacterized protein</fullName>
    </submittedName>
</protein>
<evidence type="ECO:0000313" key="1">
    <source>
        <dbReference type="EMBL" id="KAG2393313.1"/>
    </source>
</evidence>
<reference evidence="1 2" key="1">
    <citation type="journal article" date="2018" name="BMC Genomics">
        <title>The genome of Naegleria lovaniensis, the basis for a comparative approach to unravel pathogenicity factors of the human pathogenic amoeba N. fowleri.</title>
        <authorList>
            <person name="Liechti N."/>
            <person name="Schurch N."/>
            <person name="Bruggmann R."/>
            <person name="Wittwer M."/>
        </authorList>
    </citation>
    <scope>NUCLEOTIDE SEQUENCE [LARGE SCALE GENOMIC DNA]</scope>
    <source>
        <strain evidence="1 2">ATCC 30569</strain>
    </source>
</reference>
<proteinExistence type="predicted"/>
<gene>
    <name evidence="1" type="ORF">C9374_006844</name>
</gene>
<sequence>MQQQFLVSSNTPSSSLQEEQSEKSKLVFTALNGQVLLELISTSCSGVSPLLAGYECGRYIWEYKIHDPLHRDIDASIEIGSNMNLDRVAPMAVEIHRVSITFKRNHQVVFSFHSNNYDDCPVMKIPSGQSPQKTTCHPNVAVQEILRWVGLDQFMVSPIAAWNCLMTFLRVLQYFRYEKLVKRVSDISERLQKKLGMNSTLKNGLYECKFIKKGTSIKDVLKHCDLNSLKVFKSSSIQCLKSRPFKLIFEYNGHKLEYREKMKNENKNRDSTTFDERKNMNFNNQPFIHISELLFDEDVIFSCEFPSKTTMAEFPCYVPGMVVVTDNRHPDDACVNFAHTILKSAFALEQDEEHWIALISTQGFHAFELVFSRFRKHRSIFFDACFAKLAKEKPSALSDIEIKCQN</sequence>
<dbReference type="Proteomes" id="UP000816034">
    <property type="component" value="Unassembled WGS sequence"/>
</dbReference>
<accession>A0AA88H2D7</accession>
<dbReference type="AlphaFoldDB" id="A0AA88H2D7"/>
<dbReference type="EMBL" id="PYSW02000002">
    <property type="protein sequence ID" value="KAG2393313.1"/>
    <property type="molecule type" value="Genomic_DNA"/>
</dbReference>
<dbReference type="RefSeq" id="XP_044555207.1">
    <property type="nucleotide sequence ID" value="XM_044696749.1"/>
</dbReference>
<keyword evidence="2" id="KW-1185">Reference proteome</keyword>
<evidence type="ECO:0000313" key="2">
    <source>
        <dbReference type="Proteomes" id="UP000816034"/>
    </source>
</evidence>